<dbReference type="Proteomes" id="UP000831786">
    <property type="component" value="Chromosome"/>
</dbReference>
<sequence length="308" mass="32180">MTLTTTPLTRSRGRGFTLSTPALEVRPGEVLGLIGPNGSGKSSLLQLLSGFLAPDRGEIRWNGRTIGRTPRAEWATQVAVVPQETEAVPPLTVAEYVRLGRVPFRGLLQSFTAGDLEAADAAIARCGIAQLRDAPLGELSGGQRQRARIARALAQGSRLLLLDEPTNHLDLAAIRDIALLLRELAGDGTAFVTSLHDLNVASQVTTQVAFMSAGSVEAIGPTAETLTSAAVLQHLGVEVEVTPHEGQRPTFSLRYAPRGDRSPAGAPRPAGAGLFAGALHDGIPFAPFGDAPVSVDEAGVGLLDDGSR</sequence>
<evidence type="ECO:0000259" key="6">
    <source>
        <dbReference type="PROSITE" id="PS50893"/>
    </source>
</evidence>
<gene>
    <name evidence="7" type="ORF">MUN78_02000</name>
</gene>
<dbReference type="InterPro" id="IPR027417">
    <property type="entry name" value="P-loop_NTPase"/>
</dbReference>
<dbReference type="Gene3D" id="3.40.50.300">
    <property type="entry name" value="P-loop containing nucleotide triphosphate hydrolases"/>
    <property type="match status" value="1"/>
</dbReference>
<dbReference type="InterPro" id="IPR017871">
    <property type="entry name" value="ABC_transporter-like_CS"/>
</dbReference>
<evidence type="ECO:0000256" key="5">
    <source>
        <dbReference type="SAM" id="MobiDB-lite"/>
    </source>
</evidence>
<organism evidence="7 8">
    <name type="scientific">Leucobacter allii</name>
    <dbReference type="NCBI Taxonomy" id="2932247"/>
    <lineage>
        <taxon>Bacteria</taxon>
        <taxon>Bacillati</taxon>
        <taxon>Actinomycetota</taxon>
        <taxon>Actinomycetes</taxon>
        <taxon>Micrococcales</taxon>
        <taxon>Microbacteriaceae</taxon>
        <taxon>Leucobacter</taxon>
    </lineage>
</organism>
<dbReference type="PROSITE" id="PS50893">
    <property type="entry name" value="ABC_TRANSPORTER_2"/>
    <property type="match status" value="1"/>
</dbReference>
<evidence type="ECO:0000256" key="2">
    <source>
        <dbReference type="ARBA" id="ARBA00022741"/>
    </source>
</evidence>
<dbReference type="SMART" id="SM00382">
    <property type="entry name" value="AAA"/>
    <property type="match status" value="1"/>
</dbReference>
<dbReference type="SUPFAM" id="SSF52540">
    <property type="entry name" value="P-loop containing nucleoside triphosphate hydrolases"/>
    <property type="match status" value="1"/>
</dbReference>
<evidence type="ECO:0000313" key="8">
    <source>
        <dbReference type="Proteomes" id="UP000831786"/>
    </source>
</evidence>
<feature type="domain" description="ABC transporter" evidence="6">
    <location>
        <begin position="3"/>
        <end position="238"/>
    </location>
</feature>
<dbReference type="InterPro" id="IPR003439">
    <property type="entry name" value="ABC_transporter-like_ATP-bd"/>
</dbReference>
<evidence type="ECO:0000256" key="1">
    <source>
        <dbReference type="ARBA" id="ARBA00022448"/>
    </source>
</evidence>
<accession>A0ABY4FN28</accession>
<evidence type="ECO:0000256" key="4">
    <source>
        <dbReference type="ARBA" id="ARBA00022967"/>
    </source>
</evidence>
<dbReference type="Pfam" id="PF00005">
    <property type="entry name" value="ABC_tran"/>
    <property type="match status" value="1"/>
</dbReference>
<keyword evidence="2" id="KW-0547">Nucleotide-binding</keyword>
<protein>
    <submittedName>
        <fullName evidence="7">ABC transporter ATP-binding protein</fullName>
    </submittedName>
</protein>
<keyword evidence="4" id="KW-1278">Translocase</keyword>
<keyword evidence="3 7" id="KW-0067">ATP-binding</keyword>
<feature type="region of interest" description="Disordered" evidence="5">
    <location>
        <begin position="247"/>
        <end position="269"/>
    </location>
</feature>
<keyword evidence="1" id="KW-0813">Transport</keyword>
<name>A0ABY4FN28_9MICO</name>
<evidence type="ECO:0000256" key="3">
    <source>
        <dbReference type="ARBA" id="ARBA00022840"/>
    </source>
</evidence>
<evidence type="ECO:0000313" key="7">
    <source>
        <dbReference type="EMBL" id="UOQ57639.1"/>
    </source>
</evidence>
<dbReference type="PROSITE" id="PS00211">
    <property type="entry name" value="ABC_TRANSPORTER_1"/>
    <property type="match status" value="1"/>
</dbReference>
<proteinExistence type="predicted"/>
<dbReference type="InterPro" id="IPR003593">
    <property type="entry name" value="AAA+_ATPase"/>
</dbReference>
<dbReference type="EMBL" id="CP095045">
    <property type="protein sequence ID" value="UOQ57639.1"/>
    <property type="molecule type" value="Genomic_DNA"/>
</dbReference>
<keyword evidence="8" id="KW-1185">Reference proteome</keyword>
<dbReference type="PANTHER" id="PTHR42794:SF1">
    <property type="entry name" value="HEMIN IMPORT ATP-BINDING PROTEIN HMUV"/>
    <property type="match status" value="1"/>
</dbReference>
<dbReference type="GO" id="GO:0005524">
    <property type="term" value="F:ATP binding"/>
    <property type="evidence" value="ECO:0007669"/>
    <property type="project" value="UniProtKB-KW"/>
</dbReference>
<dbReference type="PANTHER" id="PTHR42794">
    <property type="entry name" value="HEMIN IMPORT ATP-BINDING PROTEIN HMUV"/>
    <property type="match status" value="1"/>
</dbReference>
<reference evidence="7 8" key="1">
    <citation type="submission" date="2022-04" db="EMBL/GenBank/DDBJ databases">
        <title>Leucobacter sp. isolated from rhizosphere of garlic.</title>
        <authorList>
            <person name="Won M."/>
            <person name="Lee C.-M."/>
            <person name="Woen H.-Y."/>
            <person name="Kwon S.-W."/>
        </authorList>
    </citation>
    <scope>NUCLEOTIDE SEQUENCE [LARGE SCALE GENOMIC DNA]</scope>
    <source>
        <strain evidence="7 8">H21R-40</strain>
    </source>
</reference>